<dbReference type="RefSeq" id="WP_262654437.1">
    <property type="nucleotide sequence ID" value="NZ_JAOQKE010000005.1"/>
</dbReference>
<sequence length="255" mass="27623">MNTTDILRRLEKKEITVEEAEQLLQNGEEKQELEYANIDYEREERTGVPEVIYCAGKTAGQVRGIVQNMREHGQKHILGTRCSREKYEAAREVCPELEYDEMSQIMVYQPEPFPLNRGKILVACAGTSDLPVAREAAQTARFLGNEVEEVCDVGVAGIHRLFARLDIIESASVIVAVAGMEGALASVIGGLTDKPVIAVPTSVGYGANLGGMTALLAMLNSCASGTSVVNIDNGFGAGYMAHSINCLTGKREEDK</sequence>
<name>A0ABT2SKK0_9FIRM</name>
<accession>A0ABT2SKK0</accession>
<keyword evidence="3" id="KW-1185">Reference proteome</keyword>
<dbReference type="PANTHER" id="PTHR43064:SF1">
    <property type="entry name" value="SLL1489 PROTEIN"/>
    <property type="match status" value="1"/>
</dbReference>
<feature type="domain" description="PurE" evidence="1">
    <location>
        <begin position="118"/>
        <end position="250"/>
    </location>
</feature>
<evidence type="ECO:0000313" key="3">
    <source>
        <dbReference type="Proteomes" id="UP001652338"/>
    </source>
</evidence>
<proteinExistence type="predicted"/>
<dbReference type="NCBIfam" id="NF033503">
    <property type="entry name" value="LarB"/>
    <property type="match status" value="1"/>
</dbReference>
<gene>
    <name evidence="2" type="primary">larB</name>
    <name evidence="2" type="ORF">OCV47_06670</name>
</gene>
<dbReference type="Pfam" id="PF00731">
    <property type="entry name" value="AIRC"/>
    <property type="match status" value="1"/>
</dbReference>
<dbReference type="Gene3D" id="3.40.50.1970">
    <property type="match status" value="1"/>
</dbReference>
<dbReference type="InterPro" id="IPR000031">
    <property type="entry name" value="PurE_dom"/>
</dbReference>
<dbReference type="SMART" id="SM01001">
    <property type="entry name" value="AIRC"/>
    <property type="match status" value="1"/>
</dbReference>
<protein>
    <submittedName>
        <fullName evidence="2">Nickel pincer cofactor biosynthesis protein LarB</fullName>
    </submittedName>
</protein>
<organism evidence="2 3">
    <name type="scientific">Muricoprocola aceti</name>
    <dbReference type="NCBI Taxonomy" id="2981772"/>
    <lineage>
        <taxon>Bacteria</taxon>
        <taxon>Bacillati</taxon>
        <taxon>Bacillota</taxon>
        <taxon>Clostridia</taxon>
        <taxon>Lachnospirales</taxon>
        <taxon>Lachnospiraceae</taxon>
        <taxon>Muricoprocola</taxon>
    </lineage>
</organism>
<dbReference type="PANTHER" id="PTHR43064">
    <property type="entry name" value="PHOSPHORIBOSYLAMINOIMIDAZOLE CARBOXYLASE-RELATED"/>
    <property type="match status" value="1"/>
</dbReference>
<dbReference type="EMBL" id="JAOQKE010000005">
    <property type="protein sequence ID" value="MCU6725032.1"/>
    <property type="molecule type" value="Genomic_DNA"/>
</dbReference>
<dbReference type="Proteomes" id="UP001652338">
    <property type="component" value="Unassembled WGS sequence"/>
</dbReference>
<evidence type="ECO:0000259" key="1">
    <source>
        <dbReference type="SMART" id="SM01001"/>
    </source>
</evidence>
<evidence type="ECO:0000313" key="2">
    <source>
        <dbReference type="EMBL" id="MCU6725032.1"/>
    </source>
</evidence>
<reference evidence="2 3" key="1">
    <citation type="journal article" date="2021" name="ISME Commun">
        <title>Automated analysis of genomic sequences facilitates high-throughput and comprehensive description of bacteria.</title>
        <authorList>
            <person name="Hitch T.C.A."/>
        </authorList>
    </citation>
    <scope>NUCLEOTIDE SEQUENCE [LARGE SCALE GENOMIC DNA]</scope>
    <source>
        <strain evidence="2 3">Sanger_29</strain>
    </source>
</reference>
<comment type="caution">
    <text evidence="2">The sequence shown here is derived from an EMBL/GenBank/DDBJ whole genome shotgun (WGS) entry which is preliminary data.</text>
</comment>
<dbReference type="InterPro" id="IPR039476">
    <property type="entry name" value="P2CMN_synthase_LarB"/>
</dbReference>
<dbReference type="SUPFAM" id="SSF52255">
    <property type="entry name" value="N5-CAIR mutase (phosphoribosylaminoimidazole carboxylase, PurE)"/>
    <property type="match status" value="1"/>
</dbReference>